<dbReference type="Pfam" id="PF01569">
    <property type="entry name" value="PAP2"/>
    <property type="match status" value="1"/>
</dbReference>
<dbReference type="InterPro" id="IPR036938">
    <property type="entry name" value="PAP2/HPO_sf"/>
</dbReference>
<feature type="transmembrane region" description="Helical" evidence="1">
    <location>
        <begin position="99"/>
        <end position="118"/>
    </location>
</feature>
<evidence type="ECO:0000313" key="3">
    <source>
        <dbReference type="EMBL" id="QXQ13818.1"/>
    </source>
</evidence>
<evidence type="ECO:0000256" key="1">
    <source>
        <dbReference type="SAM" id="Phobius"/>
    </source>
</evidence>
<feature type="transmembrane region" description="Helical" evidence="1">
    <location>
        <begin position="14"/>
        <end position="32"/>
    </location>
</feature>
<sequence length="230" mass="24329">MLAAPDDSRDLRPLLWAGALGALAYLALWWGYRAGFRPELDADDAVLRRLAPHAVPDSAWTHTFEAISLVLGPTMWRVVAVGVLLLALRRRQFPPPAQFAVLGVLLGGFVAQGAKLLADRSRPGPAAVSAFSSSYPSAHAFGVTVAAVGSLFWLWPRLSRRGRWAAGAAAALVVGLVCFARLALAVHHLSDVLAGVGLGLAWTALSVLIIRRAGRVGRHTPSQSANPGGR</sequence>
<gene>
    <name evidence="3" type="ORF">KV203_18910</name>
</gene>
<dbReference type="Gene3D" id="1.20.144.10">
    <property type="entry name" value="Phosphatidic acid phosphatase type 2/haloperoxidase"/>
    <property type="match status" value="1"/>
</dbReference>
<name>A0ABX8S7J6_9ACTN</name>
<dbReference type="SUPFAM" id="SSF48317">
    <property type="entry name" value="Acid phosphatase/Vanadium-dependent haloperoxidase"/>
    <property type="match status" value="1"/>
</dbReference>
<dbReference type="Proteomes" id="UP000887023">
    <property type="component" value="Chromosome"/>
</dbReference>
<dbReference type="InterPro" id="IPR000326">
    <property type="entry name" value="PAP2/HPO"/>
</dbReference>
<feature type="transmembrane region" description="Helical" evidence="1">
    <location>
        <begin position="192"/>
        <end position="210"/>
    </location>
</feature>
<keyword evidence="1" id="KW-0812">Transmembrane</keyword>
<evidence type="ECO:0000313" key="4">
    <source>
        <dbReference type="Proteomes" id="UP000887023"/>
    </source>
</evidence>
<dbReference type="EMBL" id="CP079105">
    <property type="protein sequence ID" value="QXQ13818.1"/>
    <property type="molecule type" value="Genomic_DNA"/>
</dbReference>
<feature type="transmembrane region" description="Helical" evidence="1">
    <location>
        <begin position="66"/>
        <end position="87"/>
    </location>
</feature>
<organism evidence="3 4">
    <name type="scientific">Skermania pinensis</name>
    <dbReference type="NCBI Taxonomy" id="39122"/>
    <lineage>
        <taxon>Bacteria</taxon>
        <taxon>Bacillati</taxon>
        <taxon>Actinomycetota</taxon>
        <taxon>Actinomycetes</taxon>
        <taxon>Mycobacteriales</taxon>
        <taxon>Gordoniaceae</taxon>
        <taxon>Skermania</taxon>
    </lineage>
</organism>
<evidence type="ECO:0000259" key="2">
    <source>
        <dbReference type="SMART" id="SM00014"/>
    </source>
</evidence>
<dbReference type="SMART" id="SM00014">
    <property type="entry name" value="acidPPc"/>
    <property type="match status" value="1"/>
</dbReference>
<feature type="transmembrane region" description="Helical" evidence="1">
    <location>
        <begin position="164"/>
        <end position="186"/>
    </location>
</feature>
<keyword evidence="1" id="KW-0472">Membrane</keyword>
<dbReference type="RefSeq" id="WP_066473536.1">
    <property type="nucleotide sequence ID" value="NZ_CBCRUZ010000015.1"/>
</dbReference>
<feature type="transmembrane region" description="Helical" evidence="1">
    <location>
        <begin position="138"/>
        <end position="155"/>
    </location>
</feature>
<keyword evidence="4" id="KW-1185">Reference proteome</keyword>
<reference evidence="3" key="1">
    <citation type="submission" date="2021-07" db="EMBL/GenBank/DDBJ databases">
        <title>Candidatus Kaistella beijingensis sp. nov. isolated from a municipal wastewater treatment plant is involved in sludge foaming.</title>
        <authorList>
            <person name="Song Y."/>
            <person name="Liu S.-J."/>
        </authorList>
    </citation>
    <scope>NUCLEOTIDE SEQUENCE</scope>
    <source>
        <strain evidence="3">DSM 43998</strain>
    </source>
</reference>
<accession>A0ABX8S7J6</accession>
<protein>
    <submittedName>
        <fullName evidence="3">Phosphatase PAP2 family protein</fullName>
    </submittedName>
</protein>
<keyword evidence="1" id="KW-1133">Transmembrane helix</keyword>
<proteinExistence type="predicted"/>
<feature type="domain" description="Phosphatidic acid phosphatase type 2/haloperoxidase" evidence="2">
    <location>
        <begin position="97"/>
        <end position="207"/>
    </location>
</feature>